<dbReference type="PROSITE" id="PS00108">
    <property type="entry name" value="PROTEIN_KINASE_ST"/>
    <property type="match status" value="1"/>
</dbReference>
<feature type="domain" description="Protein kinase" evidence="1">
    <location>
        <begin position="13"/>
        <end position="399"/>
    </location>
</feature>
<proteinExistence type="predicted"/>
<reference evidence="2" key="1">
    <citation type="journal article" date="2020" name="Nature">
        <title>Giant virus diversity and host interactions through global metagenomics.</title>
        <authorList>
            <person name="Schulz F."/>
            <person name="Roux S."/>
            <person name="Paez-Espino D."/>
            <person name="Jungbluth S."/>
            <person name="Walsh D.A."/>
            <person name="Denef V.J."/>
            <person name="McMahon K.D."/>
            <person name="Konstantinidis K.T."/>
            <person name="Eloe-Fadrosh E.A."/>
            <person name="Kyrpides N.C."/>
            <person name="Woyke T."/>
        </authorList>
    </citation>
    <scope>NUCLEOTIDE SEQUENCE</scope>
    <source>
        <strain evidence="2">GVMAG-M-3300023174-24</strain>
    </source>
</reference>
<name>A0A6C0DLL9_9ZZZZ</name>
<dbReference type="Pfam" id="PF00069">
    <property type="entry name" value="Pkinase"/>
    <property type="match status" value="1"/>
</dbReference>
<dbReference type="InterPro" id="IPR000719">
    <property type="entry name" value="Prot_kinase_dom"/>
</dbReference>
<dbReference type="InterPro" id="IPR011009">
    <property type="entry name" value="Kinase-like_dom_sf"/>
</dbReference>
<protein>
    <recommendedName>
        <fullName evidence="1">Protein kinase domain-containing protein</fullName>
    </recommendedName>
</protein>
<dbReference type="InterPro" id="IPR008271">
    <property type="entry name" value="Ser/Thr_kinase_AS"/>
</dbReference>
<evidence type="ECO:0000313" key="2">
    <source>
        <dbReference type="EMBL" id="QHT17473.1"/>
    </source>
</evidence>
<dbReference type="GO" id="GO:0005524">
    <property type="term" value="F:ATP binding"/>
    <property type="evidence" value="ECO:0007669"/>
    <property type="project" value="InterPro"/>
</dbReference>
<dbReference type="AlphaFoldDB" id="A0A6C0DLL9"/>
<dbReference type="GO" id="GO:0004672">
    <property type="term" value="F:protein kinase activity"/>
    <property type="evidence" value="ECO:0007669"/>
    <property type="project" value="InterPro"/>
</dbReference>
<dbReference type="EMBL" id="MN739637">
    <property type="protein sequence ID" value="QHT17473.1"/>
    <property type="molecule type" value="Genomic_DNA"/>
</dbReference>
<organism evidence="2">
    <name type="scientific">viral metagenome</name>
    <dbReference type="NCBI Taxonomy" id="1070528"/>
    <lineage>
        <taxon>unclassified sequences</taxon>
        <taxon>metagenomes</taxon>
        <taxon>organismal metagenomes</taxon>
    </lineage>
</organism>
<dbReference type="SUPFAM" id="SSF56112">
    <property type="entry name" value="Protein kinase-like (PK-like)"/>
    <property type="match status" value="2"/>
</dbReference>
<evidence type="ECO:0000259" key="1">
    <source>
        <dbReference type="PROSITE" id="PS50011"/>
    </source>
</evidence>
<accession>A0A6C0DLL9</accession>
<sequence length="449" mass="52795">MEITNKPKTDTKPNKIKILSQGSYGCIFRPGIACDKKPLQNQYITKLQRKKNTSENETLLGKTIQKISNYEDYFAPIIESCEISMTSVDDNEITKCDFIEKDKLEQQKNYEEALAILDETSNKKQKPKPMTPLSYETNKIRYIGKDTLLDYFLDTFKKNPKNTMKNIITTNIDLLDGLNKLANAKIIHFDLKENNIMIDDKSKRPIIIDFGLSFIEQSVTIANPSSPIKSDIEKLKKVFFTYGPDYEPWCIDICIQTYIFNLIEDPINEKISSEELYDILEDFFIKNKTIKELLSDGEKSNYKTELTKYLTTFENKPWIELSRELLKNKYSWDNYSLCVIYLYVLKYLSDYNTKKNETIENKNLQVLDEYKKMITQQVVSLPNKRLSCIQLKDSLKTIFKNIDRKEHMEMKTKIETIFKNTQQDISSKIETKQFDELKKEINIYMKKHQ</sequence>
<dbReference type="PROSITE" id="PS50011">
    <property type="entry name" value="PROTEIN_KINASE_DOM"/>
    <property type="match status" value="1"/>
</dbReference>
<dbReference type="Gene3D" id="1.10.510.10">
    <property type="entry name" value="Transferase(Phosphotransferase) domain 1"/>
    <property type="match status" value="1"/>
</dbReference>